<dbReference type="Proteomes" id="UP001176941">
    <property type="component" value="Chromosome 7"/>
</dbReference>
<proteinExistence type="predicted"/>
<organism evidence="1 2">
    <name type="scientific">Rangifer tarandus platyrhynchus</name>
    <name type="common">Svalbard reindeer</name>
    <dbReference type="NCBI Taxonomy" id="3082113"/>
    <lineage>
        <taxon>Eukaryota</taxon>
        <taxon>Metazoa</taxon>
        <taxon>Chordata</taxon>
        <taxon>Craniata</taxon>
        <taxon>Vertebrata</taxon>
        <taxon>Euteleostomi</taxon>
        <taxon>Mammalia</taxon>
        <taxon>Eutheria</taxon>
        <taxon>Laurasiatheria</taxon>
        <taxon>Artiodactyla</taxon>
        <taxon>Ruminantia</taxon>
        <taxon>Pecora</taxon>
        <taxon>Cervidae</taxon>
        <taxon>Odocoileinae</taxon>
        <taxon>Rangifer</taxon>
    </lineage>
</organism>
<protein>
    <submittedName>
        <fullName evidence="1">Uncharacterized protein</fullName>
    </submittedName>
</protein>
<reference evidence="1" key="1">
    <citation type="submission" date="2023-04" db="EMBL/GenBank/DDBJ databases">
        <authorList>
            <consortium name="ELIXIR-Norway"/>
        </authorList>
    </citation>
    <scope>NUCLEOTIDE SEQUENCE [LARGE SCALE GENOMIC DNA]</scope>
</reference>
<name>A0ABN8ZZC9_RANTA</name>
<sequence>MELEGPVPKRALPEQGLVCTQARPAQEACWSFPVQLNIHAALTLQTDSRTHTAPRVPGPPSSGLSLPGSFSAGLLAPPVPAVSMLAPASTPGPPSFVCCLLQDGGSVGLGVLPRFCSALSPGQCPAHSRHPVRIGRIKE</sequence>
<evidence type="ECO:0000313" key="1">
    <source>
        <dbReference type="EMBL" id="CAI9178371.1"/>
    </source>
</evidence>
<keyword evidence="2" id="KW-1185">Reference proteome</keyword>
<evidence type="ECO:0000313" key="2">
    <source>
        <dbReference type="Proteomes" id="UP001176941"/>
    </source>
</evidence>
<accession>A0ABN8ZZC9</accession>
<gene>
    <name evidence="1" type="ORF">MRATA1EN1_LOCUS27333</name>
</gene>
<dbReference type="EMBL" id="OX459943">
    <property type="protein sequence ID" value="CAI9178371.1"/>
    <property type="molecule type" value="Genomic_DNA"/>
</dbReference>